<dbReference type="GO" id="GO:0015112">
    <property type="term" value="F:nitrate transmembrane transporter activity"/>
    <property type="evidence" value="ECO:0007669"/>
    <property type="project" value="InterPro"/>
</dbReference>
<keyword evidence="3" id="KW-1003">Cell membrane</keyword>
<feature type="transmembrane region" description="Helical" evidence="9">
    <location>
        <begin position="139"/>
        <end position="157"/>
    </location>
</feature>
<feature type="transmembrane region" description="Helical" evidence="9">
    <location>
        <begin position="290"/>
        <end position="308"/>
    </location>
</feature>
<dbReference type="EnsemblBacteria" id="BAC09553">
    <property type="protein sequence ID" value="BAC09553"/>
    <property type="gene ID" value="BAC09553"/>
</dbReference>
<dbReference type="AlphaFoldDB" id="Q8DHF8"/>
<dbReference type="PANTHER" id="PTHR30151:SF7">
    <property type="entry name" value="NITRATE IMPORT PERMEASE PROTEIN NRTB"/>
    <property type="match status" value="1"/>
</dbReference>
<dbReference type="CDD" id="cd06261">
    <property type="entry name" value="TM_PBP2"/>
    <property type="match status" value="1"/>
</dbReference>
<name>Q8DHF8_THEVB</name>
<dbReference type="STRING" id="197221.gene:10748609"/>
<dbReference type="Pfam" id="PF00528">
    <property type="entry name" value="BPD_transp_1"/>
    <property type="match status" value="1"/>
</dbReference>
<evidence type="ECO:0000256" key="4">
    <source>
        <dbReference type="ARBA" id="ARBA00022519"/>
    </source>
</evidence>
<comment type="subcellular location">
    <subcellularLocation>
        <location evidence="1">Cell inner membrane</location>
        <topology evidence="1">Multi-pass membrane protein</topology>
    </subcellularLocation>
    <subcellularLocation>
        <location evidence="9">Cell membrane</location>
        <topology evidence="9">Multi-pass membrane protein</topology>
    </subcellularLocation>
</comment>
<dbReference type="FunFam" id="1.10.3720.10:FF:000003">
    <property type="entry name" value="Aliphatic sulfonate ABC transporter permease"/>
    <property type="match status" value="1"/>
</dbReference>
<evidence type="ECO:0000259" key="10">
    <source>
        <dbReference type="PROSITE" id="PS50928"/>
    </source>
</evidence>
<dbReference type="InterPro" id="IPR035906">
    <property type="entry name" value="MetI-like_sf"/>
</dbReference>
<keyword evidence="5 9" id="KW-0812">Transmembrane</keyword>
<feature type="transmembrane region" description="Helical" evidence="9">
    <location>
        <begin position="260"/>
        <end position="283"/>
    </location>
</feature>
<feature type="transmembrane region" description="Helical" evidence="9">
    <location>
        <begin position="169"/>
        <end position="189"/>
    </location>
</feature>
<dbReference type="Proteomes" id="UP000000440">
    <property type="component" value="Chromosome"/>
</dbReference>
<feature type="domain" description="ABC transmembrane type-1" evidence="10">
    <location>
        <begin position="131"/>
        <end position="312"/>
    </location>
</feature>
<feature type="transmembrane region" description="Helical" evidence="9">
    <location>
        <begin position="195"/>
        <end position="216"/>
    </location>
</feature>
<keyword evidence="6 9" id="KW-1133">Transmembrane helix</keyword>
<feature type="transmembrane region" description="Helical" evidence="9">
    <location>
        <begin position="237"/>
        <end position="254"/>
    </location>
</feature>
<evidence type="ECO:0000256" key="8">
    <source>
        <dbReference type="ARBA" id="ARBA00023136"/>
    </source>
</evidence>
<evidence type="ECO:0000313" key="12">
    <source>
        <dbReference type="Proteomes" id="UP000000440"/>
    </source>
</evidence>
<evidence type="ECO:0000256" key="1">
    <source>
        <dbReference type="ARBA" id="ARBA00004429"/>
    </source>
</evidence>
<dbReference type="PATRIC" id="fig|197221.4.peg.2093"/>
<keyword evidence="4" id="KW-0997">Cell inner membrane</keyword>
<sequence length="324" mass="35481">MLKPSLTASSLILITPKPIWTASKSRSSPSRFVATQGCVATQEETSMAIASARRNGNANPLIKFLRQQGADFYLPIMGVIGFLVVWQILSSTKILSLPGPIQVFADERSRYLILHPFYYRSPLDQGLARQTLISLTRVAQGYGLAAVVGITLGILVGTSKTLNKALDPIFQFLRMVAPLAWVPISLAALRQNEPAAIFVIFITSIWPILINTAVGVREIPQDYKNVSRVLRLSKQTFFLKILLPSALPYIFTGLRIAIGLAWLAIIAAEIVMSGVAGIGFFIWDAYQQNYVTEIIVAVVYIGAIGLILDRLVGFLQSKIAPANH</sequence>
<dbReference type="GO" id="GO:0005886">
    <property type="term" value="C:plasma membrane"/>
    <property type="evidence" value="ECO:0007669"/>
    <property type="project" value="UniProtKB-SubCell"/>
</dbReference>
<reference evidence="11 12" key="1">
    <citation type="journal article" date="2002" name="DNA Res.">
        <title>Complete genome structure of the thermophilic cyanobacterium Thermosynechococcus elongatus BP-1.</title>
        <authorList>
            <person name="Nakamura Y."/>
            <person name="Kaneko T."/>
            <person name="Sato S."/>
            <person name="Ikeuchi M."/>
            <person name="Katoh H."/>
            <person name="Sasamoto S."/>
            <person name="Watanabe A."/>
            <person name="Iriguchi M."/>
            <person name="Kawashima K."/>
            <person name="Kimura T."/>
            <person name="Kishida Y."/>
            <person name="Kiyokawa C."/>
            <person name="Kohara M."/>
            <person name="Matsumoto M."/>
            <person name="Matsuno A."/>
            <person name="Nakazaki N."/>
            <person name="Shimpo S."/>
            <person name="Sugimoto M."/>
            <person name="Takeuchi C."/>
            <person name="Yamada M."/>
            <person name="Tabata S."/>
        </authorList>
    </citation>
    <scope>NUCLEOTIDE SEQUENCE [LARGE SCALE GENOMIC DNA]</scope>
    <source>
        <strain evidence="12">IAM M-273 / NIES-2133 / BP-1</strain>
    </source>
</reference>
<evidence type="ECO:0000256" key="7">
    <source>
        <dbReference type="ARBA" id="ARBA00023065"/>
    </source>
</evidence>
<dbReference type="PROSITE" id="PS50928">
    <property type="entry name" value="ABC_TM1"/>
    <property type="match status" value="1"/>
</dbReference>
<dbReference type="GO" id="GO:0042918">
    <property type="term" value="P:alkanesulfonate transmembrane transport"/>
    <property type="evidence" value="ECO:0007669"/>
    <property type="project" value="UniProtKB-ARBA"/>
</dbReference>
<proteinExistence type="inferred from homology"/>
<dbReference type="EMBL" id="BA000039">
    <property type="protein sequence ID" value="BAC09553.1"/>
    <property type="molecule type" value="Genomic_DNA"/>
</dbReference>
<keyword evidence="8 9" id="KW-0472">Membrane</keyword>
<dbReference type="eggNOG" id="COG0600">
    <property type="taxonomic scope" value="Bacteria"/>
</dbReference>
<dbReference type="InterPro" id="IPR000515">
    <property type="entry name" value="MetI-like"/>
</dbReference>
<feature type="transmembrane region" description="Helical" evidence="9">
    <location>
        <begin position="72"/>
        <end position="89"/>
    </location>
</feature>
<organism evidence="11 12">
    <name type="scientific">Thermosynechococcus vestitus (strain NIES-2133 / IAM M-273 / BP-1)</name>
    <dbReference type="NCBI Taxonomy" id="197221"/>
    <lineage>
        <taxon>Bacteria</taxon>
        <taxon>Bacillati</taxon>
        <taxon>Cyanobacteriota</taxon>
        <taxon>Cyanophyceae</taxon>
        <taxon>Acaryochloridales</taxon>
        <taxon>Thermosynechococcaceae</taxon>
        <taxon>Thermosynechococcus</taxon>
    </lineage>
</organism>
<dbReference type="SUPFAM" id="SSF161098">
    <property type="entry name" value="MetI-like"/>
    <property type="match status" value="1"/>
</dbReference>
<keyword evidence="12" id="KW-1185">Reference proteome</keyword>
<dbReference type="NCBIfam" id="TIGR01183">
    <property type="entry name" value="ntrB"/>
    <property type="match status" value="1"/>
</dbReference>
<evidence type="ECO:0000256" key="5">
    <source>
        <dbReference type="ARBA" id="ARBA00022692"/>
    </source>
</evidence>
<protein>
    <submittedName>
        <fullName evidence="11">Bicarbonate transport system permease protein</fullName>
    </submittedName>
</protein>
<comment type="similarity">
    <text evidence="9">Belongs to the binding-protein-dependent transport system permease family.</text>
</comment>
<dbReference type="GO" id="GO:0006811">
    <property type="term" value="P:monoatomic ion transport"/>
    <property type="evidence" value="ECO:0007669"/>
    <property type="project" value="UniProtKB-KW"/>
</dbReference>
<dbReference type="Gene3D" id="1.10.3720.10">
    <property type="entry name" value="MetI-like"/>
    <property type="match status" value="1"/>
</dbReference>
<evidence type="ECO:0000256" key="2">
    <source>
        <dbReference type="ARBA" id="ARBA00022448"/>
    </source>
</evidence>
<accession>Q8DHF8</accession>
<dbReference type="PANTHER" id="PTHR30151">
    <property type="entry name" value="ALKANE SULFONATE ABC TRANSPORTER-RELATED, MEMBRANE SUBUNIT"/>
    <property type="match status" value="1"/>
</dbReference>
<keyword evidence="7" id="KW-0406">Ion transport</keyword>
<dbReference type="InterPro" id="IPR005889">
    <property type="entry name" value="NtrB"/>
</dbReference>
<evidence type="ECO:0000256" key="3">
    <source>
        <dbReference type="ARBA" id="ARBA00022475"/>
    </source>
</evidence>
<evidence type="ECO:0000313" key="11">
    <source>
        <dbReference type="EMBL" id="BAC09553.1"/>
    </source>
</evidence>
<evidence type="ECO:0000256" key="9">
    <source>
        <dbReference type="RuleBase" id="RU363032"/>
    </source>
</evidence>
<evidence type="ECO:0000256" key="6">
    <source>
        <dbReference type="ARBA" id="ARBA00022989"/>
    </source>
</evidence>
<dbReference type="KEGG" id="tel:tlr2001"/>
<keyword evidence="2 9" id="KW-0813">Transport</keyword>
<gene>
    <name evidence="11" type="primary">cmpB</name>
</gene>